<dbReference type="Proteomes" id="UP000036987">
    <property type="component" value="Unassembled WGS sequence"/>
</dbReference>
<reference evidence="8" key="1">
    <citation type="journal article" date="2016" name="Nature">
        <title>The genome of the seagrass Zostera marina reveals angiosperm adaptation to the sea.</title>
        <authorList>
            <person name="Olsen J.L."/>
            <person name="Rouze P."/>
            <person name="Verhelst B."/>
            <person name="Lin Y.-C."/>
            <person name="Bayer T."/>
            <person name="Collen J."/>
            <person name="Dattolo E."/>
            <person name="De Paoli E."/>
            <person name="Dittami S."/>
            <person name="Maumus F."/>
            <person name="Michel G."/>
            <person name="Kersting A."/>
            <person name="Lauritano C."/>
            <person name="Lohaus R."/>
            <person name="Toepel M."/>
            <person name="Tonon T."/>
            <person name="Vanneste K."/>
            <person name="Amirebrahimi M."/>
            <person name="Brakel J."/>
            <person name="Bostroem C."/>
            <person name="Chovatia M."/>
            <person name="Grimwood J."/>
            <person name="Jenkins J.W."/>
            <person name="Jueterbock A."/>
            <person name="Mraz A."/>
            <person name="Stam W.T."/>
            <person name="Tice H."/>
            <person name="Bornberg-Bauer E."/>
            <person name="Green P.J."/>
            <person name="Pearson G.A."/>
            <person name="Procaccini G."/>
            <person name="Duarte C.M."/>
            <person name="Schmutz J."/>
            <person name="Reusch T.B.H."/>
            <person name="Van de Peer Y."/>
        </authorList>
    </citation>
    <scope>NUCLEOTIDE SEQUENCE [LARGE SCALE GENOMIC DNA]</scope>
    <source>
        <strain evidence="8">cv. Finnish</strain>
    </source>
</reference>
<dbReference type="SUPFAM" id="SSF101941">
    <property type="entry name" value="NAC domain"/>
    <property type="match status" value="1"/>
</dbReference>
<gene>
    <name evidence="7" type="ORF">ZOSMA_279G00090</name>
</gene>
<organism evidence="7 8">
    <name type="scientific">Zostera marina</name>
    <name type="common">Eelgrass</name>
    <dbReference type="NCBI Taxonomy" id="29655"/>
    <lineage>
        <taxon>Eukaryota</taxon>
        <taxon>Viridiplantae</taxon>
        <taxon>Streptophyta</taxon>
        <taxon>Embryophyta</taxon>
        <taxon>Tracheophyta</taxon>
        <taxon>Spermatophyta</taxon>
        <taxon>Magnoliopsida</taxon>
        <taxon>Liliopsida</taxon>
        <taxon>Zosteraceae</taxon>
        <taxon>Zostera</taxon>
    </lineage>
</organism>
<dbReference type="FunFam" id="2.170.150.80:FF:000002">
    <property type="entry name" value="Nac domain-containing protein 86"/>
    <property type="match status" value="1"/>
</dbReference>
<evidence type="ECO:0000256" key="5">
    <source>
        <dbReference type="ARBA" id="ARBA00023242"/>
    </source>
</evidence>
<dbReference type="PROSITE" id="PS51005">
    <property type="entry name" value="NAC"/>
    <property type="match status" value="1"/>
</dbReference>
<evidence type="ECO:0000256" key="1">
    <source>
        <dbReference type="ARBA" id="ARBA00004123"/>
    </source>
</evidence>
<evidence type="ECO:0000256" key="4">
    <source>
        <dbReference type="ARBA" id="ARBA00023163"/>
    </source>
</evidence>
<evidence type="ECO:0000259" key="6">
    <source>
        <dbReference type="PROSITE" id="PS51005"/>
    </source>
</evidence>
<dbReference type="OMA" id="YQFEPWE"/>
<proteinExistence type="predicted"/>
<dbReference type="PANTHER" id="PTHR31744">
    <property type="entry name" value="PROTEIN CUP-SHAPED COTYLEDON 2-RELATED"/>
    <property type="match status" value="1"/>
</dbReference>
<sequence>MSPVGLPPGFRFHPTDEELVHYYLKRKIHGLKIELDIIPEVDLYKCEPWELSDKSFLPSKDPEWYFFGPRDRKYPNGFRTNRATRAGYWKSTGKDRRVSSQNRVIGMKKTLVYYRGRAPQGIRTDWVMHEYRLDDKECEDTMGIQDSFALCRVFKKNVVTPNIQQLEDHSSHPDQLPLADQQLPIIDVGAQTLSPNMQPAQSPSCVDEEDDSWMQFITDDAWCSAVSTNEPDLSFSLH</sequence>
<dbReference type="AlphaFoldDB" id="A0A0K9PDJ8"/>
<name>A0A0K9PDJ8_ZOSMR</name>
<dbReference type="STRING" id="29655.A0A0K9PDJ8"/>
<evidence type="ECO:0000313" key="8">
    <source>
        <dbReference type="Proteomes" id="UP000036987"/>
    </source>
</evidence>
<dbReference type="InterPro" id="IPR003441">
    <property type="entry name" value="NAC-dom"/>
</dbReference>
<keyword evidence="4" id="KW-0804">Transcription</keyword>
<dbReference type="PANTHER" id="PTHR31744:SF210">
    <property type="entry name" value="NAC DOMAIN-CONTAINING PROTEIN 86-LIKE"/>
    <property type="match status" value="1"/>
</dbReference>
<keyword evidence="8" id="KW-1185">Reference proteome</keyword>
<comment type="caution">
    <text evidence="7">The sequence shown here is derived from an EMBL/GenBank/DDBJ whole genome shotgun (WGS) entry which is preliminary data.</text>
</comment>
<comment type="subcellular location">
    <subcellularLocation>
        <location evidence="1">Nucleus</location>
    </subcellularLocation>
</comment>
<dbReference type="GO" id="GO:0005634">
    <property type="term" value="C:nucleus"/>
    <property type="evidence" value="ECO:0007669"/>
    <property type="project" value="UniProtKB-SubCell"/>
</dbReference>
<protein>
    <submittedName>
        <fullName evidence="7">NAC domain protein</fullName>
    </submittedName>
</protein>
<evidence type="ECO:0000256" key="2">
    <source>
        <dbReference type="ARBA" id="ARBA00023015"/>
    </source>
</evidence>
<accession>A0A0K9PDJ8</accession>
<dbReference type="OrthoDB" id="1912886at2759"/>
<dbReference type="InterPro" id="IPR036093">
    <property type="entry name" value="NAC_dom_sf"/>
</dbReference>
<dbReference type="EMBL" id="LFYR01000931">
    <property type="protein sequence ID" value="KMZ67108.1"/>
    <property type="molecule type" value="Genomic_DNA"/>
</dbReference>
<keyword evidence="2" id="KW-0805">Transcription regulation</keyword>
<dbReference type="GO" id="GO:0006355">
    <property type="term" value="P:regulation of DNA-templated transcription"/>
    <property type="evidence" value="ECO:0007669"/>
    <property type="project" value="InterPro"/>
</dbReference>
<keyword evidence="5" id="KW-0539">Nucleus</keyword>
<evidence type="ECO:0000256" key="3">
    <source>
        <dbReference type="ARBA" id="ARBA00023125"/>
    </source>
</evidence>
<evidence type="ECO:0000313" key="7">
    <source>
        <dbReference type="EMBL" id="KMZ67108.1"/>
    </source>
</evidence>
<dbReference type="GO" id="GO:0003677">
    <property type="term" value="F:DNA binding"/>
    <property type="evidence" value="ECO:0007669"/>
    <property type="project" value="UniProtKB-KW"/>
</dbReference>
<keyword evidence="3" id="KW-0238">DNA-binding</keyword>
<feature type="domain" description="NAC" evidence="6">
    <location>
        <begin position="6"/>
        <end position="156"/>
    </location>
</feature>
<dbReference type="Gene3D" id="2.170.150.80">
    <property type="entry name" value="NAC domain"/>
    <property type="match status" value="1"/>
</dbReference>
<dbReference type="Pfam" id="PF02365">
    <property type="entry name" value="NAM"/>
    <property type="match status" value="1"/>
</dbReference>